<evidence type="ECO:0000256" key="2">
    <source>
        <dbReference type="ARBA" id="ARBA00022801"/>
    </source>
</evidence>
<gene>
    <name evidence="9" type="ORF">GPLA_3240</name>
</gene>
<dbReference type="InterPro" id="IPR011042">
    <property type="entry name" value="6-blade_b-propeller_TolB-like"/>
</dbReference>
<evidence type="ECO:0000256" key="4">
    <source>
        <dbReference type="ARBA" id="ARBA00032284"/>
    </source>
</evidence>
<organism evidence="9 10">
    <name type="scientific">Paraglaciecola polaris LMG 21857</name>
    <dbReference type="NCBI Taxonomy" id="1129793"/>
    <lineage>
        <taxon>Bacteria</taxon>
        <taxon>Pseudomonadati</taxon>
        <taxon>Pseudomonadota</taxon>
        <taxon>Gammaproteobacteria</taxon>
        <taxon>Alteromonadales</taxon>
        <taxon>Alteromonadaceae</taxon>
        <taxon>Paraglaciecola</taxon>
    </lineage>
</organism>
<comment type="function">
    <text evidence="6">This enzyme catalyzes the hydrolysis of the N-terminal peptide bond of an N-acetylated peptide to generate an N-acetylated amino acid and a peptide with a free N-terminus. It preferentially cleaves off Ac-Ala, Ac-Met and Ac-Ser. Also, involved in the degradation of oxidized and glycated proteins.</text>
</comment>
<dbReference type="PANTHER" id="PTHR42776">
    <property type="entry name" value="SERINE PEPTIDASE S9 FAMILY MEMBER"/>
    <property type="match status" value="1"/>
</dbReference>
<dbReference type="EMBL" id="BAER01000093">
    <property type="protein sequence ID" value="GAC34130.1"/>
    <property type="molecule type" value="Genomic_DNA"/>
</dbReference>
<feature type="domain" description="Peptidase S9 prolyl oligopeptidase catalytic" evidence="7">
    <location>
        <begin position="431"/>
        <end position="636"/>
    </location>
</feature>
<evidence type="ECO:0000313" key="10">
    <source>
        <dbReference type="Proteomes" id="UP000006322"/>
    </source>
</evidence>
<reference evidence="10" key="1">
    <citation type="journal article" date="2014" name="Environ. Microbiol.">
        <title>Comparative genomics of the marine bacterial genus Glaciecola reveals the high degree of genomic diversity and genomic characteristic for cold adaptation.</title>
        <authorList>
            <person name="Qin Q.L."/>
            <person name="Xie B.B."/>
            <person name="Yu Y."/>
            <person name="Shu Y.L."/>
            <person name="Rong J.C."/>
            <person name="Zhang Y.J."/>
            <person name="Zhao D.L."/>
            <person name="Chen X.L."/>
            <person name="Zhang X.Y."/>
            <person name="Chen B."/>
            <person name="Zhou B.C."/>
            <person name="Zhang Y.Z."/>
        </authorList>
    </citation>
    <scope>NUCLEOTIDE SEQUENCE [LARGE SCALE GENOMIC DNA]</scope>
    <source>
        <strain evidence="10">LMG 21857</strain>
    </source>
</reference>
<dbReference type="Proteomes" id="UP000006322">
    <property type="component" value="Unassembled WGS sequence"/>
</dbReference>
<name>K7AFQ2_9ALTE</name>
<dbReference type="RefSeq" id="WP_007105896.1">
    <property type="nucleotide sequence ID" value="NZ_BAER01000093.1"/>
</dbReference>
<dbReference type="InterPro" id="IPR002471">
    <property type="entry name" value="Pept_S9_AS"/>
</dbReference>
<proteinExistence type="inferred from homology"/>
<feature type="domain" description="Peptidase S9A N-terminal" evidence="8">
    <location>
        <begin position="202"/>
        <end position="366"/>
    </location>
</feature>
<protein>
    <recommendedName>
        <fullName evidence="5">Acyl-peptide hydrolase</fullName>
    </recommendedName>
    <alternativeName>
        <fullName evidence="4">Acylaminoacyl-peptidase</fullName>
    </alternativeName>
</protein>
<dbReference type="InterPro" id="IPR001375">
    <property type="entry name" value="Peptidase_S9_cat"/>
</dbReference>
<dbReference type="Pfam" id="PF00326">
    <property type="entry name" value="Peptidase_S9"/>
    <property type="match status" value="1"/>
</dbReference>
<evidence type="ECO:0000256" key="1">
    <source>
        <dbReference type="ARBA" id="ARBA00005228"/>
    </source>
</evidence>
<dbReference type="InterPro" id="IPR023302">
    <property type="entry name" value="Pept_S9A_N"/>
</dbReference>
<dbReference type="SUPFAM" id="SSF53474">
    <property type="entry name" value="alpha/beta-Hydrolases"/>
    <property type="match status" value="1"/>
</dbReference>
<dbReference type="STRING" id="1129793.GPLA_3240"/>
<dbReference type="GO" id="GO:0006508">
    <property type="term" value="P:proteolysis"/>
    <property type="evidence" value="ECO:0007669"/>
    <property type="project" value="InterPro"/>
</dbReference>
<evidence type="ECO:0000256" key="5">
    <source>
        <dbReference type="ARBA" id="ARBA00032596"/>
    </source>
</evidence>
<evidence type="ECO:0000313" key="9">
    <source>
        <dbReference type="EMBL" id="GAC34130.1"/>
    </source>
</evidence>
<evidence type="ECO:0000259" key="7">
    <source>
        <dbReference type="Pfam" id="PF00326"/>
    </source>
</evidence>
<evidence type="ECO:0000256" key="3">
    <source>
        <dbReference type="ARBA" id="ARBA00022990"/>
    </source>
</evidence>
<dbReference type="InterPro" id="IPR029058">
    <property type="entry name" value="AB_hydrolase_fold"/>
</dbReference>
<evidence type="ECO:0000259" key="8">
    <source>
        <dbReference type="Pfam" id="PF02897"/>
    </source>
</evidence>
<evidence type="ECO:0000256" key="6">
    <source>
        <dbReference type="ARBA" id="ARBA00045885"/>
    </source>
</evidence>
<keyword evidence="2" id="KW-0378">Hydrolase</keyword>
<sequence>MKSLLIITLLFAQPLLSKEWPYPQDIPQTKPINIGTASDRPYDISRLILARGAYQASLNPQGTIAAYVSDVSGAPQLWLMDIKDKKVTQLTFGNGITNYQWHPNGKELIYGADNNGNEREAFNLISIDGLHEKIVLPFSEAYQVPGQFDTSGRHFAYSSTERNGRDFDIYVVDFNAQSSKLSTRLIYQAEYFFRPHQWQPNGELVIVTEAVGEDGANVYLLNTTTRKMTSIFKPQIPSSYGNFVWSGSGESFYFTSNEGQEMNALRQYDLSSATDRILFSGDYDIESVQICMQGTYLAWTTNENGFDKLHIYHLQRHNQQQISLPEGVYSLSCAEQGNDLLVRISGPATPGSLYLVDLTNQQTELLLAPNMAGIDDEDMLSPIAVSMPARDGVTIHGLLYLPASKQDTLPPIIFNVHGGPTFQSRASWKPTIQYLLGKGVAVLDINVRGSTGFGKTYAQLDNQEKRLDSVRDLVDALAWLKKEGKVNVERSAVMGRSYGGYMVNAVMGAYPDAFSAGISIVGVADWVTALKTASPALKASDRIEYGDINEARWQKFYAENSPINTVHKINAPMFYEHGVNDPRDPVAESDVMVQTLREKGLPVTYLRFPDEGHGITKVVNKITFYQQLADFLQVHLID</sequence>
<dbReference type="Gene3D" id="2.120.10.30">
    <property type="entry name" value="TolB, C-terminal domain"/>
    <property type="match status" value="1"/>
</dbReference>
<dbReference type="OrthoDB" id="4269629at2"/>
<accession>K7AFQ2</accession>
<keyword evidence="10" id="KW-1185">Reference proteome</keyword>
<dbReference type="SUPFAM" id="SSF82171">
    <property type="entry name" value="DPP6 N-terminal domain-like"/>
    <property type="match status" value="1"/>
</dbReference>
<comment type="similarity">
    <text evidence="1">Belongs to the peptidase S9A family.</text>
</comment>
<dbReference type="PANTHER" id="PTHR42776:SF27">
    <property type="entry name" value="DIPEPTIDYL PEPTIDASE FAMILY MEMBER 6"/>
    <property type="match status" value="1"/>
</dbReference>
<keyword evidence="3" id="KW-0007">Acetylation</keyword>
<dbReference type="Gene3D" id="3.40.50.1820">
    <property type="entry name" value="alpha/beta hydrolase"/>
    <property type="match status" value="1"/>
</dbReference>
<dbReference type="AlphaFoldDB" id="K7AFQ2"/>
<dbReference type="Pfam" id="PF02897">
    <property type="entry name" value="Peptidase_S9_N"/>
    <property type="match status" value="1"/>
</dbReference>
<dbReference type="PROSITE" id="PS00708">
    <property type="entry name" value="PRO_ENDOPEP_SER"/>
    <property type="match status" value="1"/>
</dbReference>
<comment type="caution">
    <text evidence="9">The sequence shown here is derived from an EMBL/GenBank/DDBJ whole genome shotgun (WGS) entry which is preliminary data.</text>
</comment>
<dbReference type="GO" id="GO:0004252">
    <property type="term" value="F:serine-type endopeptidase activity"/>
    <property type="evidence" value="ECO:0007669"/>
    <property type="project" value="InterPro"/>
</dbReference>